<gene>
    <name evidence="3" type="ORF">E1286_33890</name>
</gene>
<dbReference type="OrthoDB" id="3414047at2"/>
<dbReference type="InterPro" id="IPR008979">
    <property type="entry name" value="Galactose-bd-like_sf"/>
</dbReference>
<accession>A0A4R4Y8Y6</accession>
<comment type="caution">
    <text evidence="3">The sequence shown here is derived from an EMBL/GenBank/DDBJ whole genome shotgun (WGS) entry which is preliminary data.</text>
</comment>
<evidence type="ECO:0000313" key="3">
    <source>
        <dbReference type="EMBL" id="TDD40833.1"/>
    </source>
</evidence>
<keyword evidence="4" id="KW-1185">Reference proteome</keyword>
<dbReference type="SUPFAM" id="SSF49785">
    <property type="entry name" value="Galactose-binding domain-like"/>
    <property type="match status" value="1"/>
</dbReference>
<dbReference type="Proteomes" id="UP000295302">
    <property type="component" value="Unassembled WGS sequence"/>
</dbReference>
<dbReference type="AlphaFoldDB" id="A0A4R4Y8Y6"/>
<sequence length="267" mass="29261">MPLHDREQHDHGQRGHGGGDRQAPPAPRGRVRHHRQERRPGLGAGHPLQPRRAGAQPSLRAARAGRDGRRLGHLPAGETGGHPAAADGLEPVRRRHDQPHEISANWEGHAVEQPEHAPGVWPATPAGRRIPPSELSATASTFKPGIGEPGNAVDGNVETDYHSDYPEVQPQPHYITVDLGRVRELSTVRFQPKLRQNMNGTILEGVVQVSDDGTTFRDVERVEWPRMTAPNDVDMNGVSARYVRLRADYGMGGASALAEIIPYEVQR</sequence>
<evidence type="ECO:0000259" key="2">
    <source>
        <dbReference type="PROSITE" id="PS50022"/>
    </source>
</evidence>
<feature type="domain" description="F5/8 type C" evidence="2">
    <location>
        <begin position="117"/>
        <end position="265"/>
    </location>
</feature>
<organism evidence="3 4">
    <name type="scientific">Nonomuraea terrae</name>
    <dbReference type="NCBI Taxonomy" id="2530383"/>
    <lineage>
        <taxon>Bacteria</taxon>
        <taxon>Bacillati</taxon>
        <taxon>Actinomycetota</taxon>
        <taxon>Actinomycetes</taxon>
        <taxon>Streptosporangiales</taxon>
        <taxon>Streptosporangiaceae</taxon>
        <taxon>Nonomuraea</taxon>
    </lineage>
</organism>
<dbReference type="PROSITE" id="PS50022">
    <property type="entry name" value="FA58C_3"/>
    <property type="match status" value="1"/>
</dbReference>
<dbReference type="Pfam" id="PF00754">
    <property type="entry name" value="F5_F8_type_C"/>
    <property type="match status" value="1"/>
</dbReference>
<dbReference type="EMBL" id="SMKQ01000153">
    <property type="protein sequence ID" value="TDD40833.1"/>
    <property type="molecule type" value="Genomic_DNA"/>
</dbReference>
<evidence type="ECO:0000256" key="1">
    <source>
        <dbReference type="SAM" id="MobiDB-lite"/>
    </source>
</evidence>
<proteinExistence type="predicted"/>
<dbReference type="Gene3D" id="2.60.120.260">
    <property type="entry name" value="Galactose-binding domain-like"/>
    <property type="match status" value="1"/>
</dbReference>
<reference evidence="3 4" key="1">
    <citation type="submission" date="2019-03" db="EMBL/GenBank/DDBJ databases">
        <title>Draft genome sequences of novel Actinobacteria.</title>
        <authorList>
            <person name="Sahin N."/>
            <person name="Ay H."/>
            <person name="Saygin H."/>
        </authorList>
    </citation>
    <scope>NUCLEOTIDE SEQUENCE [LARGE SCALE GENOMIC DNA]</scope>
    <source>
        <strain evidence="3 4">CH32</strain>
    </source>
</reference>
<protein>
    <submittedName>
        <fullName evidence="3">Discoidin domain-containing protein</fullName>
    </submittedName>
</protein>
<dbReference type="InterPro" id="IPR000421">
    <property type="entry name" value="FA58C"/>
</dbReference>
<name>A0A4R4Y8Y6_9ACTN</name>
<evidence type="ECO:0000313" key="4">
    <source>
        <dbReference type="Proteomes" id="UP000295302"/>
    </source>
</evidence>
<feature type="region of interest" description="Disordered" evidence="1">
    <location>
        <begin position="1"/>
        <end position="90"/>
    </location>
</feature>
<feature type="compositionally biased region" description="Basic and acidic residues" evidence="1">
    <location>
        <begin position="1"/>
        <end position="19"/>
    </location>
</feature>